<dbReference type="InterPro" id="IPR052388">
    <property type="entry name" value="Peroxisomal_t2-enoyl-CoA_red"/>
</dbReference>
<keyword evidence="7" id="KW-0521">NADP</keyword>
<dbReference type="GO" id="GO:0006633">
    <property type="term" value="P:fatty acid biosynthetic process"/>
    <property type="evidence" value="ECO:0007669"/>
    <property type="project" value="UniProtKB-KW"/>
</dbReference>
<evidence type="ECO:0000256" key="9">
    <source>
        <dbReference type="ARBA" id="ARBA00023098"/>
    </source>
</evidence>
<evidence type="ECO:0000256" key="13">
    <source>
        <dbReference type="ARBA" id="ARBA00038622"/>
    </source>
</evidence>
<comment type="pathway">
    <text evidence="2">Lipid metabolism.</text>
</comment>
<evidence type="ECO:0000313" key="24">
    <source>
        <dbReference type="Proteomes" id="UP000293912"/>
    </source>
</evidence>
<evidence type="ECO:0000256" key="14">
    <source>
        <dbReference type="ARBA" id="ARBA00038849"/>
    </source>
</evidence>
<evidence type="ECO:0000256" key="2">
    <source>
        <dbReference type="ARBA" id="ARBA00005189"/>
    </source>
</evidence>
<comment type="catalytic activity">
    <reaction evidence="21">
        <text>(2E)-octenoyl-CoA + NADPH + H(+) = octanoyl-CoA + NADP(+)</text>
        <dbReference type="Rhea" id="RHEA:44952"/>
        <dbReference type="ChEBI" id="CHEBI:15378"/>
        <dbReference type="ChEBI" id="CHEBI:57386"/>
        <dbReference type="ChEBI" id="CHEBI:57783"/>
        <dbReference type="ChEBI" id="CHEBI:58349"/>
        <dbReference type="ChEBI" id="CHEBI:62242"/>
    </reaction>
    <physiologicalReaction direction="left-to-right" evidence="21">
        <dbReference type="Rhea" id="RHEA:44953"/>
    </physiologicalReaction>
</comment>
<name>A0A4P6WZU9_HYDPS</name>
<dbReference type="PANTHER" id="PTHR24317">
    <property type="entry name" value="PEROXISOMAL TRANS-2-ENOYL-COA REDUCTASE"/>
    <property type="match status" value="1"/>
</dbReference>
<sequence length="296" mass="31182">MSSGYRSVFRDGLFASRVVMVTGGGSGIGRCTAHELARLGAMVVLVGRNPEKLQATAIEIADDGGRASFHVCDIRNEDGVKAMVADAVQAHGRIDGLVNNAGGQYITPLEKISAKGWQAVIDTNLTGGFLVARECYLQSMAAHGGSVVNIVADMWGSMPGMGHSGAARMGMVSFTETAAMEWAKSGVRVNAVAPGYIASSGMDHYPPEAGPMLREMRQTVPLGRFGNEAETSAAIVFLLSPAASFISGTVLRVDGARPQVRMGWGQVAAPAEVQQRDAVKPFDGFHRAVTPKVFQS</sequence>
<dbReference type="SUPFAM" id="SSF51735">
    <property type="entry name" value="NAD(P)-binding Rossmann-fold domains"/>
    <property type="match status" value="1"/>
</dbReference>
<keyword evidence="11" id="KW-0275">Fatty acid biosynthesis</keyword>
<evidence type="ECO:0000256" key="5">
    <source>
        <dbReference type="ARBA" id="ARBA00022553"/>
    </source>
</evidence>
<dbReference type="Pfam" id="PF13561">
    <property type="entry name" value="adh_short_C2"/>
    <property type="match status" value="1"/>
</dbReference>
<dbReference type="EC" id="1.3.1.38" evidence="14"/>
<dbReference type="GO" id="GO:0019166">
    <property type="term" value="F:trans-2-enoyl-CoA reductase (NADPH) activity"/>
    <property type="evidence" value="ECO:0007669"/>
    <property type="project" value="UniProtKB-EC"/>
</dbReference>
<comment type="subcellular location">
    <subcellularLocation>
        <location evidence="1">Peroxisome</location>
    </subcellularLocation>
</comment>
<gene>
    <name evidence="23" type="primary">fadH1</name>
    <name evidence="23" type="ORF">HPF_03605</name>
</gene>
<evidence type="ECO:0000259" key="22">
    <source>
        <dbReference type="SMART" id="SM00822"/>
    </source>
</evidence>
<keyword evidence="10" id="KW-0576">Peroxisome</keyword>
<keyword evidence="6" id="KW-0276">Fatty acid metabolism</keyword>
<dbReference type="KEGG" id="hpse:HPF_03605"/>
<evidence type="ECO:0000256" key="6">
    <source>
        <dbReference type="ARBA" id="ARBA00022832"/>
    </source>
</evidence>
<evidence type="ECO:0000256" key="21">
    <source>
        <dbReference type="ARBA" id="ARBA00049559"/>
    </source>
</evidence>
<evidence type="ECO:0000256" key="15">
    <source>
        <dbReference type="ARBA" id="ARBA00041063"/>
    </source>
</evidence>
<comment type="catalytic activity">
    <reaction evidence="16">
        <text>(2E)-dodecenoyl-CoA + NADPH + H(+) = dodecanoyl-CoA + NADP(+)</text>
        <dbReference type="Rhea" id="RHEA:44964"/>
        <dbReference type="ChEBI" id="CHEBI:15378"/>
        <dbReference type="ChEBI" id="CHEBI:57330"/>
        <dbReference type="ChEBI" id="CHEBI:57375"/>
        <dbReference type="ChEBI" id="CHEBI:57783"/>
        <dbReference type="ChEBI" id="CHEBI:58349"/>
    </reaction>
    <physiologicalReaction direction="left-to-right" evidence="16">
        <dbReference type="Rhea" id="RHEA:44965"/>
    </physiologicalReaction>
</comment>
<comment type="catalytic activity">
    <reaction evidence="19">
        <text>a (2E)-enoyl-CoA + NADPH + H(+) = a 2,3-saturated acyl-CoA + NADP(+)</text>
        <dbReference type="Rhea" id="RHEA:33763"/>
        <dbReference type="ChEBI" id="CHEBI:15378"/>
        <dbReference type="ChEBI" id="CHEBI:57783"/>
        <dbReference type="ChEBI" id="CHEBI:58349"/>
        <dbReference type="ChEBI" id="CHEBI:58856"/>
        <dbReference type="ChEBI" id="CHEBI:65111"/>
        <dbReference type="EC" id="1.3.1.38"/>
    </reaction>
    <physiologicalReaction direction="left-to-right" evidence="19">
        <dbReference type="Rhea" id="RHEA:33764"/>
    </physiologicalReaction>
</comment>
<keyword evidence="4" id="KW-0444">Lipid biosynthesis</keyword>
<accession>A0A4P6WZU9</accession>
<evidence type="ECO:0000256" key="12">
    <source>
        <dbReference type="ARBA" id="ARBA00037124"/>
    </source>
</evidence>
<evidence type="ECO:0000256" key="19">
    <source>
        <dbReference type="ARBA" id="ARBA00049251"/>
    </source>
</evidence>
<organism evidence="23 24">
    <name type="scientific">Hydrogenophaga pseudoflava</name>
    <name type="common">Pseudomonas carboxydoflava</name>
    <dbReference type="NCBI Taxonomy" id="47421"/>
    <lineage>
        <taxon>Bacteria</taxon>
        <taxon>Pseudomonadati</taxon>
        <taxon>Pseudomonadota</taxon>
        <taxon>Betaproteobacteria</taxon>
        <taxon>Burkholderiales</taxon>
        <taxon>Comamonadaceae</taxon>
        <taxon>Hydrogenophaga</taxon>
    </lineage>
</organism>
<comment type="catalytic activity">
    <reaction evidence="18">
        <text>(2E)-hexenoyl-CoA + NADPH + H(+) = hexanoyl-CoA + NADP(+)</text>
        <dbReference type="Rhea" id="RHEA:44956"/>
        <dbReference type="ChEBI" id="CHEBI:15378"/>
        <dbReference type="ChEBI" id="CHEBI:57783"/>
        <dbReference type="ChEBI" id="CHEBI:58349"/>
        <dbReference type="ChEBI" id="CHEBI:62077"/>
        <dbReference type="ChEBI" id="CHEBI:62620"/>
    </reaction>
    <physiologicalReaction direction="left-to-right" evidence="18">
        <dbReference type="Rhea" id="RHEA:44957"/>
    </physiologicalReaction>
</comment>
<evidence type="ECO:0000256" key="17">
    <source>
        <dbReference type="ARBA" id="ARBA00048686"/>
    </source>
</evidence>
<reference evidence="23 24" key="1">
    <citation type="submission" date="2019-03" db="EMBL/GenBank/DDBJ databases">
        <authorList>
            <person name="Sebastian G."/>
            <person name="Baumann P."/>
            <person name="Ruckert C."/>
            <person name="Kalinowski J."/>
            <person name="Nebel B."/>
            <person name="Takors R."/>
            <person name="Blombach B."/>
        </authorList>
    </citation>
    <scope>NUCLEOTIDE SEQUENCE [LARGE SCALE GENOMIC DNA]</scope>
    <source>
        <strain evidence="23 24">DSM 1084</strain>
    </source>
</reference>
<dbReference type="PRINTS" id="PR00080">
    <property type="entry name" value="SDRFAMILY"/>
</dbReference>
<keyword evidence="9" id="KW-0443">Lipid metabolism</keyword>
<dbReference type="RefSeq" id="WP_133155769.1">
    <property type="nucleotide sequence ID" value="NZ_CP037867.1"/>
</dbReference>
<evidence type="ECO:0000256" key="20">
    <source>
        <dbReference type="ARBA" id="ARBA00049386"/>
    </source>
</evidence>
<comment type="catalytic activity">
    <reaction evidence="17">
        <text>(2E)-tetradecenoyl-CoA + NADPH + H(+) = tetradecanoyl-CoA + NADP(+)</text>
        <dbReference type="Rhea" id="RHEA:44968"/>
        <dbReference type="ChEBI" id="CHEBI:15378"/>
        <dbReference type="ChEBI" id="CHEBI:57385"/>
        <dbReference type="ChEBI" id="CHEBI:57783"/>
        <dbReference type="ChEBI" id="CHEBI:58349"/>
        <dbReference type="ChEBI" id="CHEBI:61405"/>
    </reaction>
    <physiologicalReaction direction="left-to-right" evidence="17">
        <dbReference type="Rhea" id="RHEA:44969"/>
    </physiologicalReaction>
</comment>
<evidence type="ECO:0000256" key="8">
    <source>
        <dbReference type="ARBA" id="ARBA00023002"/>
    </source>
</evidence>
<dbReference type="SMART" id="SM00822">
    <property type="entry name" value="PKS_KR"/>
    <property type="match status" value="1"/>
</dbReference>
<comment type="function">
    <text evidence="12">Participates in chain elongation of fatty acids. Catalyzes the reduction of trans-2-enoyl-CoAs of varying chain lengths from 6:1 to 16:1, having maximum activity with 10:1 CoA. Has no 2,4-dienoyl-CoA reductase activity.</text>
</comment>
<dbReference type="AlphaFoldDB" id="A0A4P6WZU9"/>
<evidence type="ECO:0000256" key="16">
    <source>
        <dbReference type="ARBA" id="ARBA00047570"/>
    </source>
</evidence>
<evidence type="ECO:0000256" key="11">
    <source>
        <dbReference type="ARBA" id="ARBA00023160"/>
    </source>
</evidence>
<evidence type="ECO:0000256" key="1">
    <source>
        <dbReference type="ARBA" id="ARBA00004275"/>
    </source>
</evidence>
<feature type="domain" description="Ketoreductase" evidence="22">
    <location>
        <begin position="17"/>
        <end position="195"/>
    </location>
</feature>
<dbReference type="Gene3D" id="3.40.50.720">
    <property type="entry name" value="NAD(P)-binding Rossmann-like Domain"/>
    <property type="match status" value="1"/>
</dbReference>
<evidence type="ECO:0000256" key="10">
    <source>
        <dbReference type="ARBA" id="ARBA00023140"/>
    </source>
</evidence>
<dbReference type="FunFam" id="3.40.50.720:FF:000084">
    <property type="entry name" value="Short-chain dehydrogenase reductase"/>
    <property type="match status" value="1"/>
</dbReference>
<proteinExistence type="inferred from homology"/>
<comment type="similarity">
    <text evidence="3">Belongs to the short-chain dehydrogenases/reductases (SDR) family.</text>
</comment>
<dbReference type="EMBL" id="CP037867">
    <property type="protein sequence ID" value="QBM26754.1"/>
    <property type="molecule type" value="Genomic_DNA"/>
</dbReference>
<dbReference type="InterPro" id="IPR002347">
    <property type="entry name" value="SDR_fam"/>
</dbReference>
<dbReference type="InterPro" id="IPR036291">
    <property type="entry name" value="NAD(P)-bd_dom_sf"/>
</dbReference>
<evidence type="ECO:0000313" key="23">
    <source>
        <dbReference type="EMBL" id="QBM26754.1"/>
    </source>
</evidence>
<evidence type="ECO:0000256" key="3">
    <source>
        <dbReference type="ARBA" id="ARBA00006484"/>
    </source>
</evidence>
<dbReference type="PRINTS" id="PR00081">
    <property type="entry name" value="GDHRDH"/>
</dbReference>
<dbReference type="PANTHER" id="PTHR24317:SF7">
    <property type="entry name" value="PEROXISOMAL TRANS-2-ENOYL-COA REDUCTASE"/>
    <property type="match status" value="1"/>
</dbReference>
<comment type="subunit">
    <text evidence="13">Interacts with PEX5, probably required to target it into peroxisomes.</text>
</comment>
<comment type="catalytic activity">
    <reaction evidence="20">
        <text>(2E)-decenoyl-CoA + NADPH + H(+) = decanoyl-CoA + NADP(+)</text>
        <dbReference type="Rhea" id="RHEA:44960"/>
        <dbReference type="ChEBI" id="CHEBI:15378"/>
        <dbReference type="ChEBI" id="CHEBI:57783"/>
        <dbReference type="ChEBI" id="CHEBI:58349"/>
        <dbReference type="ChEBI" id="CHEBI:61406"/>
        <dbReference type="ChEBI" id="CHEBI:61430"/>
    </reaction>
    <physiologicalReaction direction="left-to-right" evidence="20">
        <dbReference type="Rhea" id="RHEA:44961"/>
    </physiologicalReaction>
</comment>
<keyword evidence="8 23" id="KW-0560">Oxidoreductase</keyword>
<keyword evidence="5" id="KW-0597">Phosphoprotein</keyword>
<evidence type="ECO:0000256" key="4">
    <source>
        <dbReference type="ARBA" id="ARBA00022516"/>
    </source>
</evidence>
<dbReference type="InterPro" id="IPR057326">
    <property type="entry name" value="KR_dom"/>
</dbReference>
<dbReference type="Proteomes" id="UP000293912">
    <property type="component" value="Chromosome"/>
</dbReference>
<protein>
    <recommendedName>
        <fullName evidence="15">Peroxisomal trans-2-enoyl-CoA reductase</fullName>
        <ecNumber evidence="14">1.3.1.38</ecNumber>
    </recommendedName>
</protein>
<keyword evidence="24" id="KW-1185">Reference proteome</keyword>
<evidence type="ECO:0000256" key="18">
    <source>
        <dbReference type="ARBA" id="ARBA00049108"/>
    </source>
</evidence>
<evidence type="ECO:0000256" key="7">
    <source>
        <dbReference type="ARBA" id="ARBA00022857"/>
    </source>
</evidence>